<dbReference type="AlphaFoldDB" id="A0A7H1MZ24"/>
<accession>A0A7H1MZ24</accession>
<proteinExistence type="predicted"/>
<dbReference type="KEGG" id="dvn:HQ394_04180"/>
<keyword evidence="2" id="KW-1185">Reference proteome</keyword>
<organism evidence="1 2">
    <name type="scientific">Defluviicoccus vanus</name>
    <dbReference type="NCBI Taxonomy" id="111831"/>
    <lineage>
        <taxon>Bacteria</taxon>
        <taxon>Pseudomonadati</taxon>
        <taxon>Pseudomonadota</taxon>
        <taxon>Alphaproteobacteria</taxon>
        <taxon>Rhodospirillales</taxon>
        <taxon>Rhodospirillaceae</taxon>
        <taxon>Defluviicoccus</taxon>
    </lineage>
</organism>
<dbReference type="InterPro" id="IPR003737">
    <property type="entry name" value="GlcNAc_PI_deacetylase-related"/>
</dbReference>
<dbReference type="Proteomes" id="UP000516369">
    <property type="component" value="Chromosome"/>
</dbReference>
<evidence type="ECO:0000313" key="2">
    <source>
        <dbReference type="Proteomes" id="UP000516369"/>
    </source>
</evidence>
<dbReference type="EMBL" id="CP053923">
    <property type="protein sequence ID" value="QNT68710.1"/>
    <property type="molecule type" value="Genomic_DNA"/>
</dbReference>
<dbReference type="Pfam" id="PF02585">
    <property type="entry name" value="PIG-L"/>
    <property type="match status" value="1"/>
</dbReference>
<evidence type="ECO:0000313" key="1">
    <source>
        <dbReference type="EMBL" id="QNT68710.1"/>
    </source>
</evidence>
<name>A0A7H1MZ24_9PROT</name>
<gene>
    <name evidence="1" type="ORF">HQ394_04180</name>
</gene>
<dbReference type="RefSeq" id="WP_190262146.1">
    <property type="nucleotide sequence ID" value="NZ_CP053923.1"/>
</dbReference>
<sequence>MVLRNPYGEFVAGFSRLLAAGAELVPTAEPPRPPLVHAGAPRVLLFSPHPDDECLTGALPLRLRRERGMNVINVAVTLGSNPARRAARWREVSDACAWLGFGMLAAATDGLERINPATRENEPGYWQTAVATIAAILAEQQPTILFVPHRDDRHPTHVGTHHLVFDALAQLAGVAPAWIVETEYWAPLVTPNLMVGSSVDDVADLVAALACHRGEVARNAYHLALPAGMIEAVRRGTELVKGYGTAAPACHFATLYRLSRRRMDAGIEAYAEPLVIPAEADLGLLFAA</sequence>
<reference evidence="1 2" key="1">
    <citation type="submission" date="2020-05" db="EMBL/GenBank/DDBJ databases">
        <title>Complete closed genome sequence of Defluviicoccus vanus.</title>
        <authorList>
            <person name="Bessarab I."/>
            <person name="Arumugam K."/>
            <person name="Maszenan A.M."/>
            <person name="Seviour R.J."/>
            <person name="Williams R.B."/>
        </authorList>
    </citation>
    <scope>NUCLEOTIDE SEQUENCE [LARGE SCALE GENOMIC DNA]</scope>
    <source>
        <strain evidence="1 2">Ben 114</strain>
    </source>
</reference>
<dbReference type="InterPro" id="IPR024078">
    <property type="entry name" value="LmbE-like_dom_sf"/>
</dbReference>
<protein>
    <submittedName>
        <fullName evidence="1">PIG-L family deacetylase</fullName>
    </submittedName>
</protein>
<dbReference type="Gene3D" id="3.40.50.10320">
    <property type="entry name" value="LmbE-like"/>
    <property type="match status" value="1"/>
</dbReference>
<dbReference type="SUPFAM" id="SSF102588">
    <property type="entry name" value="LmbE-like"/>
    <property type="match status" value="1"/>
</dbReference>